<sequence length="142" mass="15649">TYVEWGQKLKGHAVDDPTIQLTLDLQKGSKASRLKSLKQKKQATVGEGTSVAHTTFYDTSDTKSDATQYSSILDTTEESANETDDADDSDMDLSDDNPDGDDDVIGFRVFMYNKSTKTPKSTYLSLTITTSSLDLIHILLDE</sequence>
<feature type="non-terminal residue" evidence="2">
    <location>
        <position position="1"/>
    </location>
</feature>
<feature type="compositionally biased region" description="Acidic residues" evidence="1">
    <location>
        <begin position="75"/>
        <end position="100"/>
    </location>
</feature>
<feature type="region of interest" description="Disordered" evidence="1">
    <location>
        <begin position="61"/>
        <end position="100"/>
    </location>
</feature>
<reference evidence="2" key="1">
    <citation type="journal article" date="2019" name="Sci. Rep.">
        <title>Draft genome of Tanacetum cinerariifolium, the natural source of mosquito coil.</title>
        <authorList>
            <person name="Yamashiro T."/>
            <person name="Shiraishi A."/>
            <person name="Satake H."/>
            <person name="Nakayama K."/>
        </authorList>
    </citation>
    <scope>NUCLEOTIDE SEQUENCE</scope>
</reference>
<comment type="caution">
    <text evidence="2">The sequence shown here is derived from an EMBL/GenBank/DDBJ whole genome shotgun (WGS) entry which is preliminary data.</text>
</comment>
<name>A0A699J943_TANCI</name>
<protein>
    <submittedName>
        <fullName evidence="2">Uncharacterized protein</fullName>
    </submittedName>
</protein>
<evidence type="ECO:0000313" key="2">
    <source>
        <dbReference type="EMBL" id="GFA21126.1"/>
    </source>
</evidence>
<feature type="compositionally biased region" description="Polar residues" evidence="1">
    <location>
        <begin position="61"/>
        <end position="73"/>
    </location>
</feature>
<dbReference type="EMBL" id="BKCJ010386297">
    <property type="protein sequence ID" value="GFA21126.1"/>
    <property type="molecule type" value="Genomic_DNA"/>
</dbReference>
<gene>
    <name evidence="2" type="ORF">Tci_593098</name>
</gene>
<accession>A0A699J943</accession>
<organism evidence="2">
    <name type="scientific">Tanacetum cinerariifolium</name>
    <name type="common">Dalmatian daisy</name>
    <name type="synonym">Chrysanthemum cinerariifolium</name>
    <dbReference type="NCBI Taxonomy" id="118510"/>
    <lineage>
        <taxon>Eukaryota</taxon>
        <taxon>Viridiplantae</taxon>
        <taxon>Streptophyta</taxon>
        <taxon>Embryophyta</taxon>
        <taxon>Tracheophyta</taxon>
        <taxon>Spermatophyta</taxon>
        <taxon>Magnoliopsida</taxon>
        <taxon>eudicotyledons</taxon>
        <taxon>Gunneridae</taxon>
        <taxon>Pentapetalae</taxon>
        <taxon>asterids</taxon>
        <taxon>campanulids</taxon>
        <taxon>Asterales</taxon>
        <taxon>Asteraceae</taxon>
        <taxon>Asteroideae</taxon>
        <taxon>Anthemideae</taxon>
        <taxon>Anthemidinae</taxon>
        <taxon>Tanacetum</taxon>
    </lineage>
</organism>
<proteinExistence type="predicted"/>
<evidence type="ECO:0000256" key="1">
    <source>
        <dbReference type="SAM" id="MobiDB-lite"/>
    </source>
</evidence>
<dbReference type="AlphaFoldDB" id="A0A699J943"/>